<name>A0ABP5V7H9_9ACTN</name>
<dbReference type="Proteomes" id="UP001501444">
    <property type="component" value="Unassembled WGS sequence"/>
</dbReference>
<protein>
    <submittedName>
        <fullName evidence="2">Uncharacterized protein</fullName>
    </submittedName>
</protein>
<feature type="transmembrane region" description="Helical" evidence="1">
    <location>
        <begin position="17"/>
        <end position="35"/>
    </location>
</feature>
<feature type="transmembrane region" description="Helical" evidence="1">
    <location>
        <begin position="41"/>
        <end position="58"/>
    </location>
</feature>
<evidence type="ECO:0000256" key="1">
    <source>
        <dbReference type="SAM" id="Phobius"/>
    </source>
</evidence>
<comment type="caution">
    <text evidence="2">The sequence shown here is derived from an EMBL/GenBank/DDBJ whole genome shotgun (WGS) entry which is preliminary data.</text>
</comment>
<evidence type="ECO:0000313" key="3">
    <source>
        <dbReference type="Proteomes" id="UP001501444"/>
    </source>
</evidence>
<organism evidence="2 3">
    <name type="scientific">Dactylosporangium salmoneum</name>
    <dbReference type="NCBI Taxonomy" id="53361"/>
    <lineage>
        <taxon>Bacteria</taxon>
        <taxon>Bacillati</taxon>
        <taxon>Actinomycetota</taxon>
        <taxon>Actinomycetes</taxon>
        <taxon>Micromonosporales</taxon>
        <taxon>Micromonosporaceae</taxon>
        <taxon>Dactylosporangium</taxon>
    </lineage>
</organism>
<gene>
    <name evidence="2" type="ORF">GCM10010170_108150</name>
</gene>
<dbReference type="EMBL" id="BAAARV010000138">
    <property type="protein sequence ID" value="GAA2394329.1"/>
    <property type="molecule type" value="Genomic_DNA"/>
</dbReference>
<keyword evidence="1" id="KW-1133">Transmembrane helix</keyword>
<reference evidence="3" key="1">
    <citation type="journal article" date="2019" name="Int. J. Syst. Evol. Microbiol.">
        <title>The Global Catalogue of Microorganisms (GCM) 10K type strain sequencing project: providing services to taxonomists for standard genome sequencing and annotation.</title>
        <authorList>
            <consortium name="The Broad Institute Genomics Platform"/>
            <consortium name="The Broad Institute Genome Sequencing Center for Infectious Disease"/>
            <person name="Wu L."/>
            <person name="Ma J."/>
        </authorList>
    </citation>
    <scope>NUCLEOTIDE SEQUENCE [LARGE SCALE GENOMIC DNA]</scope>
    <source>
        <strain evidence="3">JCM 3272</strain>
    </source>
</reference>
<keyword evidence="3" id="KW-1185">Reference proteome</keyword>
<evidence type="ECO:0000313" key="2">
    <source>
        <dbReference type="EMBL" id="GAA2394329.1"/>
    </source>
</evidence>
<keyword evidence="1" id="KW-0472">Membrane</keyword>
<sequence>MALILLALLLVNRRAQYVFAMIVVALLFAGALGALLLHREAAFWVLAGLSIAWQLVLLERDRRRD</sequence>
<proteinExistence type="predicted"/>
<accession>A0ABP5V7H9</accession>
<keyword evidence="1" id="KW-0812">Transmembrane</keyword>